<dbReference type="PaxDb" id="4097-A0A1S4CLH4"/>
<dbReference type="Pfam" id="PF25597">
    <property type="entry name" value="SH3_retrovirus"/>
    <property type="match status" value="1"/>
</dbReference>
<dbReference type="PANTHER" id="PTHR11439:SF470">
    <property type="entry name" value="CYSTEINE-RICH RLK (RECEPTOR-LIKE PROTEIN KINASE) 8"/>
    <property type="match status" value="1"/>
</dbReference>
<dbReference type="SUPFAM" id="SSF56672">
    <property type="entry name" value="DNA/RNA polymerases"/>
    <property type="match status" value="1"/>
</dbReference>
<dbReference type="STRING" id="4097.A0A1S4CLH4"/>
<gene>
    <name evidence="3" type="primary">LOC107820184</name>
</gene>
<dbReference type="OrthoDB" id="1108693at2759"/>
<dbReference type="InterPro" id="IPR013103">
    <property type="entry name" value="RVT_2"/>
</dbReference>
<dbReference type="PANTHER" id="PTHR11439">
    <property type="entry name" value="GAG-POL-RELATED RETROTRANSPOSON"/>
    <property type="match status" value="1"/>
</dbReference>
<evidence type="ECO:0000259" key="1">
    <source>
        <dbReference type="Pfam" id="PF07727"/>
    </source>
</evidence>
<protein>
    <recommendedName>
        <fullName evidence="4">Reverse transcriptase Ty1/copia-type domain-containing protein</fullName>
    </recommendedName>
</protein>
<dbReference type="RefSeq" id="XP_016501896.1">
    <property type="nucleotide sequence ID" value="XM_016646410.1"/>
</dbReference>
<dbReference type="InterPro" id="IPR043502">
    <property type="entry name" value="DNA/RNA_pol_sf"/>
</dbReference>
<dbReference type="AlphaFoldDB" id="A0A1S4CLH4"/>
<sequence>MIQPPPSLDCAYNILLNDEKQRQVQSNSQFNPESMSFNVSIQIKPGFGFNPSATSNPPPPRPYAPRINFYQNRAPLFCKYYKKSGHLVKKYYKLHGYPQSPKFNKGKRAISHVSTATHTNSECSVFKSAGTLDEGINAASNVDVSDSNLCLLTQNNYVTSIIDSDASDHMTSNKELLFDITPLTIPYLVTLPNGYKVKMPLDLGKEEDGLYKFTWVQPSDSSIFSSSNSCSIVPICPVVESCKSIFPSGSKNVSSYPFAKKGYKLYNLASKKCFVFRDVIFHETYFPFVAPTSFVPSSFLSFLSSHVLYQDPMPSLPHVPPPSPFSPDLSSFSGSSSLPPVETEPFGYSQAASVPAWQDAMRKKFDALDANHTWDIVYKIKYKADESVERYKARLVIRGDTHVEGVDFTETFSPVIKMSTVKCLVVVVIKHSWSLSHLDVNNAFIHGDLDEEVYIKLPQGLTIFALSGSAPLVCKLRKSLYGLRKVSRQWYAKLSQALYSRGYTYSLNDYSLFIKGAPGNLVLLAVYVDDIIITGDDIAEISALTQFLDAQFKIKDLGSLHYFLGIEVSSIPGGVILNQKKFVTDLLQQFDCNVVSPVVCPLELNCKLHADTGDLLHFLDQYRSLVGKLIFLTHTRSDICFVVQHLSQFLKSPRVPHMTAALHVLRYLKGTVDLGLFYSSSPDFSIYACIFR</sequence>
<reference evidence="3" key="1">
    <citation type="submission" date="2025-08" db="UniProtKB">
        <authorList>
            <consortium name="RefSeq"/>
        </authorList>
    </citation>
    <scope>IDENTIFICATION</scope>
</reference>
<feature type="domain" description="Retroviral polymerase SH3-like" evidence="2">
    <location>
        <begin position="256"/>
        <end position="290"/>
    </location>
</feature>
<proteinExistence type="predicted"/>
<organism evidence="3">
    <name type="scientific">Nicotiana tabacum</name>
    <name type="common">Common tobacco</name>
    <dbReference type="NCBI Taxonomy" id="4097"/>
    <lineage>
        <taxon>Eukaryota</taxon>
        <taxon>Viridiplantae</taxon>
        <taxon>Streptophyta</taxon>
        <taxon>Embryophyta</taxon>
        <taxon>Tracheophyta</taxon>
        <taxon>Spermatophyta</taxon>
        <taxon>Magnoliopsida</taxon>
        <taxon>eudicotyledons</taxon>
        <taxon>Gunneridae</taxon>
        <taxon>Pentapetalae</taxon>
        <taxon>asterids</taxon>
        <taxon>lamiids</taxon>
        <taxon>Solanales</taxon>
        <taxon>Solanaceae</taxon>
        <taxon>Nicotianoideae</taxon>
        <taxon>Nicotianeae</taxon>
        <taxon>Nicotiana</taxon>
    </lineage>
</organism>
<dbReference type="KEGG" id="nta:107820184"/>
<feature type="domain" description="Reverse transcriptase Ty1/copia-type" evidence="1">
    <location>
        <begin position="377"/>
        <end position="602"/>
    </location>
</feature>
<evidence type="ECO:0000313" key="3">
    <source>
        <dbReference type="RefSeq" id="XP_016501896.1"/>
    </source>
</evidence>
<dbReference type="Pfam" id="PF07727">
    <property type="entry name" value="RVT_2"/>
    <property type="match status" value="1"/>
</dbReference>
<accession>A0A1S4CLH4</accession>
<dbReference type="InterPro" id="IPR057670">
    <property type="entry name" value="SH3_retrovirus"/>
</dbReference>
<evidence type="ECO:0008006" key="4">
    <source>
        <dbReference type="Google" id="ProtNLM"/>
    </source>
</evidence>
<name>A0A1S4CLH4_TOBAC</name>
<evidence type="ECO:0000259" key="2">
    <source>
        <dbReference type="Pfam" id="PF25597"/>
    </source>
</evidence>